<dbReference type="SMART" id="SM00487">
    <property type="entry name" value="DEXDc"/>
    <property type="match status" value="1"/>
</dbReference>
<evidence type="ECO:0000256" key="1">
    <source>
        <dbReference type="ARBA" id="ARBA00022801"/>
    </source>
</evidence>
<feature type="domain" description="Helicase ATP-binding" evidence="4">
    <location>
        <begin position="610"/>
        <end position="773"/>
    </location>
</feature>
<dbReference type="InterPro" id="IPR001650">
    <property type="entry name" value="Helicase_C-like"/>
</dbReference>
<keyword evidence="1" id="KW-0378">Hydrolase</keyword>
<dbReference type="InterPro" id="IPR007527">
    <property type="entry name" value="Znf_SWIM"/>
</dbReference>
<dbReference type="InterPro" id="IPR027417">
    <property type="entry name" value="P-loop_NTPase"/>
</dbReference>
<dbReference type="Proteomes" id="UP001172142">
    <property type="component" value="Unassembled WGS sequence"/>
</dbReference>
<organism evidence="6 7">
    <name type="scientific">Planococcus shenhongbingii</name>
    <dbReference type="NCBI Taxonomy" id="3058398"/>
    <lineage>
        <taxon>Bacteria</taxon>
        <taxon>Bacillati</taxon>
        <taxon>Bacillota</taxon>
        <taxon>Bacilli</taxon>
        <taxon>Bacillales</taxon>
        <taxon>Caryophanaceae</taxon>
        <taxon>Planococcus</taxon>
    </lineage>
</organism>
<feature type="domain" description="SWIM-type" evidence="3">
    <location>
        <begin position="53"/>
        <end position="92"/>
    </location>
</feature>
<dbReference type="PROSITE" id="PS51194">
    <property type="entry name" value="HELICASE_CTER"/>
    <property type="match status" value="1"/>
</dbReference>
<dbReference type="InterPro" id="IPR014001">
    <property type="entry name" value="Helicase_ATP-bd"/>
</dbReference>
<keyword evidence="2" id="KW-0863">Zinc-finger</keyword>
<dbReference type="InterPro" id="IPR013663">
    <property type="entry name" value="Helicase_SWF/SNF/SWI_bac"/>
</dbReference>
<dbReference type="EMBL" id="JAUJWU010000001">
    <property type="protein sequence ID" value="MDN7245406.1"/>
    <property type="molecule type" value="Genomic_DNA"/>
</dbReference>
<name>A0ABT8NC30_9BACL</name>
<dbReference type="Pfam" id="PF04434">
    <property type="entry name" value="SWIM"/>
    <property type="match status" value="1"/>
</dbReference>
<gene>
    <name evidence="6" type="ORF">QWY13_07825</name>
</gene>
<accession>A0ABT8NC30</accession>
<feature type="domain" description="Helicase C-terminal" evidence="5">
    <location>
        <begin position="883"/>
        <end position="1040"/>
    </location>
</feature>
<evidence type="ECO:0000259" key="5">
    <source>
        <dbReference type="PROSITE" id="PS51194"/>
    </source>
</evidence>
<evidence type="ECO:0000259" key="4">
    <source>
        <dbReference type="PROSITE" id="PS51192"/>
    </source>
</evidence>
<comment type="caution">
    <text evidence="6">The sequence shown here is derived from an EMBL/GenBank/DDBJ whole genome shotgun (WGS) entry which is preliminary data.</text>
</comment>
<dbReference type="Pfam" id="PF00176">
    <property type="entry name" value="SNF2-rel_dom"/>
    <property type="match status" value="1"/>
</dbReference>
<evidence type="ECO:0000313" key="6">
    <source>
        <dbReference type="EMBL" id="MDN7245406.1"/>
    </source>
</evidence>
<proteinExistence type="predicted"/>
<keyword evidence="7" id="KW-1185">Reference proteome</keyword>
<dbReference type="Gene3D" id="3.40.50.300">
    <property type="entry name" value="P-loop containing nucleotide triphosphate hydrolases"/>
    <property type="match status" value="1"/>
</dbReference>
<dbReference type="PROSITE" id="PS51192">
    <property type="entry name" value="HELICASE_ATP_BIND_1"/>
    <property type="match status" value="1"/>
</dbReference>
<evidence type="ECO:0000313" key="7">
    <source>
        <dbReference type="Proteomes" id="UP001172142"/>
    </source>
</evidence>
<keyword evidence="2" id="KW-0479">Metal-binding</keyword>
<dbReference type="Pfam" id="PF00271">
    <property type="entry name" value="Helicase_C"/>
    <property type="match status" value="1"/>
</dbReference>
<dbReference type="PANTHER" id="PTHR10799">
    <property type="entry name" value="SNF2/RAD54 HELICASE FAMILY"/>
    <property type="match status" value="1"/>
</dbReference>
<keyword evidence="2" id="KW-0862">Zinc</keyword>
<dbReference type="InterPro" id="IPR049730">
    <property type="entry name" value="SNF2/RAD54-like_C"/>
</dbReference>
<evidence type="ECO:0000256" key="2">
    <source>
        <dbReference type="PROSITE-ProRule" id="PRU00325"/>
    </source>
</evidence>
<dbReference type="PROSITE" id="PS50966">
    <property type="entry name" value="ZF_SWIM"/>
    <property type="match status" value="1"/>
</dbReference>
<dbReference type="Pfam" id="PF08455">
    <property type="entry name" value="SNF2_assoc"/>
    <property type="match status" value="1"/>
</dbReference>
<sequence>MNVVLDKTKIKKLCGDAAYKKGKSYFLSGKVELEPRQKKSPSITGTVKAGSLFQVTVQSDFDEQIEATCSCPPVGFIKTYCQHIAAVLLAIEEQQRAKNPMADRMLGLFGNQPVQPSGKQLHFDKRQTLHVEFLCSPIDLGAAGFVIGVRLNVGDNSLERIEEPLEFLRKVGMRQPFEYCTGRIYNPERHNFSRETDAVLRLLTKMQPIKADLAKGALLISAAEWEMLLPLLEAAPAVAFEQNGRLYDGVHYGDRLPLSFELDTAEAGYRLEMEGLERITVFESYSYAFSKGHWFQMEEEDCGRLAELKKMFGETGKQELLISEAQISHFRETAISGLMRIGQVDIAERASRGLKETPLTAKLFLDRVNNRLLAGLEFHYGRQSINPCEEMEQGYQYLPGVRRQLEKEQRILKKIQDSQFTQTPGGFYLQDEEAEYDFLYHAVPELEELVKIYATTSVKLRVQKAYMGPKIKVEVKERTDWLSFRFDMKEIPEKEIQQLLKAIAEKRKYYRVPNGTLMSLETPEFWAMGDFIGELGLSTEELDEEEIRVPLIHGMQLAEGLEESGLAEPGETFAKLMKNLADPGKLDEAVPKSLEPVLRDYQKTGFSWMKLLAAYRFGGILADDMGLGKTLQSIAYIVSVLPEVHKRQQPVLVVCPSSLVYNWLNELEKFAPEIQAKIIDGNRAARVSALKNLTGFDVVITSYPSLRMDGTLYRDKQFHTVFFDEAQAFKNPVTQTAKAVKAIQADYRFALTGTPIENSLDELWSIFRVVFPELLPNRQAFNELRRQNVAKRIRPFILRRTKKEVLGELPEKIETVQFSELQTEQKKLYAAYLAELKHDALKHLTKGSFRKNRIKILAGLTRLRQICCHPALFVEGYAGGSAKFDQLMEIVEECRLSGRRVLIFSQFTQMLGIIGRKLGRHGLPYFYLDGQTPPSERVAMCERFNEGEGNLFLISLKAGGTGLNLTGADTVILYDLWWNPAVEQQAADRAHRMGQKNEVQVIRMLAKGTIEEKISELQEKKKNLIDQVIHSGQESLTALTEQDIREILMIK</sequence>
<dbReference type="InterPro" id="IPR000330">
    <property type="entry name" value="SNF2_N"/>
</dbReference>
<dbReference type="SUPFAM" id="SSF52540">
    <property type="entry name" value="P-loop containing nucleoside triphosphate hydrolases"/>
    <property type="match status" value="2"/>
</dbReference>
<dbReference type="RefSeq" id="WP_301855929.1">
    <property type="nucleotide sequence ID" value="NZ_JAUJWU010000001.1"/>
</dbReference>
<protein>
    <submittedName>
        <fullName evidence="6">SNF2 helicase associated domain-containing protein</fullName>
    </submittedName>
</protein>
<dbReference type="CDD" id="cd18793">
    <property type="entry name" value="SF2_C_SNF"/>
    <property type="match status" value="1"/>
</dbReference>
<dbReference type="SMART" id="SM00490">
    <property type="entry name" value="HELICc"/>
    <property type="match status" value="1"/>
</dbReference>
<evidence type="ECO:0000259" key="3">
    <source>
        <dbReference type="PROSITE" id="PS50966"/>
    </source>
</evidence>
<dbReference type="InterPro" id="IPR038718">
    <property type="entry name" value="SNF2-like_sf"/>
</dbReference>
<reference evidence="6 7" key="1">
    <citation type="submission" date="2023-07" db="EMBL/GenBank/DDBJ databases">
        <title>Novel species in genus Planococcus.</title>
        <authorList>
            <person name="Ning S."/>
        </authorList>
    </citation>
    <scope>NUCLEOTIDE SEQUENCE [LARGE SCALE GENOMIC DNA]</scope>
    <source>
        <strain evidence="6 7">N017</strain>
    </source>
</reference>
<dbReference type="Gene3D" id="3.40.50.10810">
    <property type="entry name" value="Tandem AAA-ATPase domain"/>
    <property type="match status" value="1"/>
</dbReference>